<evidence type="ECO:0000256" key="4">
    <source>
        <dbReference type="ARBA" id="ARBA00022825"/>
    </source>
</evidence>
<dbReference type="PANTHER" id="PTHR10795">
    <property type="entry name" value="PROPROTEIN CONVERTASE SUBTILISIN/KEXIN"/>
    <property type="match status" value="1"/>
</dbReference>
<dbReference type="Pfam" id="PF02225">
    <property type="entry name" value="PA"/>
    <property type="match status" value="1"/>
</dbReference>
<feature type="signal peptide" evidence="8">
    <location>
        <begin position="1"/>
        <end position="35"/>
    </location>
</feature>
<dbReference type="PROSITE" id="PS00138">
    <property type="entry name" value="SUBTILASE_SER"/>
    <property type="match status" value="1"/>
</dbReference>
<keyword evidence="4 6" id="KW-0720">Serine protease</keyword>
<dbReference type="EMBL" id="FMZM01000002">
    <property type="protein sequence ID" value="SDC37872.1"/>
    <property type="molecule type" value="Genomic_DNA"/>
</dbReference>
<gene>
    <name evidence="12" type="ORF">SAMN05421872_102106</name>
</gene>
<keyword evidence="13" id="KW-1185">Reference proteome</keyword>
<dbReference type="GO" id="GO:0004252">
    <property type="term" value="F:serine-type endopeptidase activity"/>
    <property type="evidence" value="ECO:0007669"/>
    <property type="project" value="UniProtKB-UniRule"/>
</dbReference>
<evidence type="ECO:0000256" key="6">
    <source>
        <dbReference type="PROSITE-ProRule" id="PRU01240"/>
    </source>
</evidence>
<feature type="compositionally biased region" description="Basic and acidic residues" evidence="7">
    <location>
        <begin position="215"/>
        <end position="224"/>
    </location>
</feature>
<feature type="active site" description="Charge relay system" evidence="5 6">
    <location>
        <position position="614"/>
    </location>
</feature>
<evidence type="ECO:0000259" key="11">
    <source>
        <dbReference type="Pfam" id="PF05922"/>
    </source>
</evidence>
<dbReference type="Gene3D" id="3.50.30.30">
    <property type="match status" value="1"/>
</dbReference>
<evidence type="ECO:0000256" key="5">
    <source>
        <dbReference type="PIRSR" id="PIRSR615500-1"/>
    </source>
</evidence>
<evidence type="ECO:0000256" key="7">
    <source>
        <dbReference type="SAM" id="MobiDB-lite"/>
    </source>
</evidence>
<feature type="compositionally biased region" description="Basic and acidic residues" evidence="7">
    <location>
        <begin position="280"/>
        <end position="289"/>
    </location>
</feature>
<dbReference type="PRINTS" id="PR00723">
    <property type="entry name" value="SUBTILISIN"/>
</dbReference>
<dbReference type="STRING" id="1045774.SAMN05421872_102106"/>
<keyword evidence="3 6" id="KW-0378">Hydrolase</keyword>
<feature type="domain" description="Inhibitor I9" evidence="11">
    <location>
        <begin position="58"/>
        <end position="157"/>
    </location>
</feature>
<evidence type="ECO:0000259" key="9">
    <source>
        <dbReference type="Pfam" id="PF00082"/>
    </source>
</evidence>
<dbReference type="InterPro" id="IPR036852">
    <property type="entry name" value="Peptidase_S8/S53_dom_sf"/>
</dbReference>
<sequence length="1006" mass="104059">MRQHSSGSRRFVGLVSVGAVVAALLAAAPAAPASAADGSDVGRTVAAGKPTTFKDGRYVVVLRDPSVAGYDGGTKGIPATKAAPGAAFRDDTSAARRYAAHLRSSQDALAKGVGAKVATSYTVATNGFSAELTGEQALALATDRRVLAVERDEARKLDTWNSPKFLGLTGKRGAWAAAGGMKRAGDGVVIADLDSGIWPESKSFSGRSLSKKPKTKWDISRDGTKTRMEKADGEVFTGECEKGEAWTVSLCNTKIISARYYPEAFLAETPAAEISPDESISTRDGDGHGTHTASTAAGNRVRHSKVEGRDFGPISGMAPAAKLAVYKVCWEDTDEDTGGCYNSAILSAIDDAVADGADILNFSISGATDTVLDVVELAFEGAAEAGVFVSASAGNSGPGASTVAHNSPWLTTVAATTHANLENTVRLGNGRRIVGASVVDRRIKGLRLISARDAGKAGVAAEDAALCGPNTLDPAKVKGTMVLCLRGVQARTAKSAEVKRAGGKAMILANPTEGSLDAEFHAVPTVHISHLDLPKVLRYLAADGPARARFDKGNTTRKKAPLPQVGGFSSRGPALANDSDILKPDISAPGVSVLAAVSPPSNQGRRFDLYSGTSMSAPHIAGLAAFVQGVKPRWTPMEIKSAMMTTATSARNAKGKKSSDWFGQGAGQVRPRKLLKPGLFVTTSGKDWRGFITGQGLDTGTPAIAAKDLNVPSMAKSGVTGKVSFVRTFRATSKGVWRVKGTVPGFKVRSSVKKVRSSRANDLIRVRFTFTRTSAPLDKWAKGAVRLSGPTEVRLPVALQPVAVTAPDLVTGSGVAGTADVPITAGTTGSVRVTTAGLTPAVVSAGSVATRATEYECVTVAPGTDRARFELDSADDSADLDMFLLSVSSCAQDPATAALVAEVATGSADEAVTLTGLPAGTYLAAVNGFSAGTAGSPMPYEVRYFGIGGAPDEGALTATPNPVPVTASKRTSFRLSWTGLTPATRYYGYLTYAGSKDPTYVSVVTP</sequence>
<dbReference type="Gene3D" id="2.60.120.380">
    <property type="match status" value="1"/>
</dbReference>
<dbReference type="InterPro" id="IPR003137">
    <property type="entry name" value="PA_domain"/>
</dbReference>
<dbReference type="Gene3D" id="3.40.50.200">
    <property type="entry name" value="Peptidase S8/S53 domain"/>
    <property type="match status" value="1"/>
</dbReference>
<evidence type="ECO:0000256" key="8">
    <source>
        <dbReference type="SAM" id="SignalP"/>
    </source>
</evidence>
<dbReference type="Proteomes" id="UP000199034">
    <property type="component" value="Unassembled WGS sequence"/>
</dbReference>
<proteinExistence type="inferred from homology"/>
<feature type="region of interest" description="Disordered" evidence="7">
    <location>
        <begin position="203"/>
        <end position="224"/>
    </location>
</feature>
<dbReference type="GO" id="GO:0006508">
    <property type="term" value="P:proteolysis"/>
    <property type="evidence" value="ECO:0007669"/>
    <property type="project" value="UniProtKB-KW"/>
</dbReference>
<organism evidence="12 13">
    <name type="scientific">Nocardioides lianchengensis</name>
    <dbReference type="NCBI Taxonomy" id="1045774"/>
    <lineage>
        <taxon>Bacteria</taxon>
        <taxon>Bacillati</taxon>
        <taxon>Actinomycetota</taxon>
        <taxon>Actinomycetes</taxon>
        <taxon>Propionibacteriales</taxon>
        <taxon>Nocardioidaceae</taxon>
        <taxon>Nocardioides</taxon>
    </lineage>
</organism>
<comment type="similarity">
    <text evidence="1 6">Belongs to the peptidase S8 family.</text>
</comment>
<feature type="active site" description="Charge relay system" evidence="5 6">
    <location>
        <position position="288"/>
    </location>
</feature>
<feature type="domain" description="Peptidase S8/S53" evidence="9">
    <location>
        <begin position="185"/>
        <end position="665"/>
    </location>
</feature>
<dbReference type="InterPro" id="IPR000209">
    <property type="entry name" value="Peptidase_S8/S53_dom"/>
</dbReference>
<keyword evidence="8" id="KW-0732">Signal</keyword>
<dbReference type="SUPFAM" id="SSF52743">
    <property type="entry name" value="Subtilisin-like"/>
    <property type="match status" value="1"/>
</dbReference>
<keyword evidence="2 6" id="KW-0645">Protease</keyword>
<dbReference type="PROSITE" id="PS51318">
    <property type="entry name" value="TAT"/>
    <property type="match status" value="1"/>
</dbReference>
<feature type="domain" description="PA" evidence="10">
    <location>
        <begin position="463"/>
        <end position="530"/>
    </location>
</feature>
<reference evidence="12 13" key="1">
    <citation type="submission" date="2016-10" db="EMBL/GenBank/DDBJ databases">
        <authorList>
            <person name="de Groot N.N."/>
        </authorList>
    </citation>
    <scope>NUCLEOTIDE SEQUENCE [LARGE SCALE GENOMIC DNA]</scope>
    <source>
        <strain evidence="12 13">CGMCC 4.6858</strain>
    </source>
</reference>
<dbReference type="CDD" id="cd02120">
    <property type="entry name" value="PA_subtilisin_like"/>
    <property type="match status" value="1"/>
</dbReference>
<evidence type="ECO:0000256" key="3">
    <source>
        <dbReference type="ARBA" id="ARBA00022801"/>
    </source>
</evidence>
<dbReference type="InterPro" id="IPR037045">
    <property type="entry name" value="S8pro/Inhibitor_I9_sf"/>
</dbReference>
<dbReference type="InterPro" id="IPR045051">
    <property type="entry name" value="SBT"/>
</dbReference>
<dbReference type="Gene3D" id="3.30.70.80">
    <property type="entry name" value="Peptidase S8 propeptide/proteinase inhibitor I9"/>
    <property type="match status" value="1"/>
</dbReference>
<accession>A0A1G6L3H8</accession>
<dbReference type="InterPro" id="IPR006311">
    <property type="entry name" value="TAT_signal"/>
</dbReference>
<dbReference type="CDD" id="cd04852">
    <property type="entry name" value="Peptidases_S8_3"/>
    <property type="match status" value="1"/>
</dbReference>
<dbReference type="PROSITE" id="PS51892">
    <property type="entry name" value="SUBTILASE"/>
    <property type="match status" value="1"/>
</dbReference>
<dbReference type="RefSeq" id="WP_090851093.1">
    <property type="nucleotide sequence ID" value="NZ_FMZM01000002.1"/>
</dbReference>
<dbReference type="AlphaFoldDB" id="A0A1G6L3H8"/>
<dbReference type="InterPro" id="IPR023828">
    <property type="entry name" value="Peptidase_S8_Ser-AS"/>
</dbReference>
<evidence type="ECO:0000259" key="10">
    <source>
        <dbReference type="Pfam" id="PF02225"/>
    </source>
</evidence>
<name>A0A1G6L3H8_9ACTN</name>
<evidence type="ECO:0000313" key="13">
    <source>
        <dbReference type="Proteomes" id="UP000199034"/>
    </source>
</evidence>
<dbReference type="InterPro" id="IPR015500">
    <property type="entry name" value="Peptidase_S8_subtilisin-rel"/>
</dbReference>
<evidence type="ECO:0000256" key="1">
    <source>
        <dbReference type="ARBA" id="ARBA00011073"/>
    </source>
</evidence>
<feature type="active site" description="Charge relay system" evidence="5 6">
    <location>
        <position position="194"/>
    </location>
</feature>
<dbReference type="InterPro" id="IPR010259">
    <property type="entry name" value="S8pro/Inhibitor_I9"/>
</dbReference>
<feature type="chain" id="PRO_5043971708" evidence="8">
    <location>
        <begin position="36"/>
        <end position="1006"/>
    </location>
</feature>
<dbReference type="OrthoDB" id="614750at2"/>
<dbReference type="InterPro" id="IPR034197">
    <property type="entry name" value="Peptidases_S8_3"/>
</dbReference>
<dbReference type="Pfam" id="PF05922">
    <property type="entry name" value="Inhibitor_I9"/>
    <property type="match status" value="1"/>
</dbReference>
<dbReference type="Pfam" id="PF00082">
    <property type="entry name" value="Peptidase_S8"/>
    <property type="match status" value="1"/>
</dbReference>
<evidence type="ECO:0000256" key="2">
    <source>
        <dbReference type="ARBA" id="ARBA00022670"/>
    </source>
</evidence>
<feature type="region of interest" description="Disordered" evidence="7">
    <location>
        <begin position="272"/>
        <end position="304"/>
    </location>
</feature>
<feature type="region of interest" description="Disordered" evidence="7">
    <location>
        <begin position="550"/>
        <end position="570"/>
    </location>
</feature>
<evidence type="ECO:0000313" key="12">
    <source>
        <dbReference type="EMBL" id="SDC37872.1"/>
    </source>
</evidence>
<protein>
    <submittedName>
        <fullName evidence="12">PA domain-containing protein</fullName>
    </submittedName>
</protein>